<keyword evidence="2" id="KW-1185">Reference proteome</keyword>
<protein>
    <submittedName>
        <fullName evidence="1">Uncharacterized protein</fullName>
    </submittedName>
</protein>
<dbReference type="Proteomes" id="UP000829998">
    <property type="component" value="Chromosome"/>
</dbReference>
<dbReference type="EMBL" id="CP096829">
    <property type="protein sequence ID" value="UPZ17114.1"/>
    <property type="molecule type" value="Genomic_DNA"/>
</dbReference>
<evidence type="ECO:0000313" key="2">
    <source>
        <dbReference type="Proteomes" id="UP000829998"/>
    </source>
</evidence>
<dbReference type="RefSeq" id="WP_248729143.1">
    <property type="nucleotide sequence ID" value="NZ_CP096829.1"/>
</dbReference>
<sequence length="137" mass="16499">MYLLFKYFNSMRTLVKIVFFLFFVFSISENTIAQSKKLSTDDKVIQDSLYTSNKKKVINFSMRDFDNLFFDFFNKKNDPNILLSKIEFYTYTVQIAAFSDRLVKLYPDQKEVAEKNKEIWLSENYEDYLEYKASQKK</sequence>
<accession>A0ABY4LY07</accession>
<proteinExistence type="predicted"/>
<organism evidence="1 2">
    <name type="scientific">Flavobacterium humidisoli</name>
    <dbReference type="NCBI Taxonomy" id="2937442"/>
    <lineage>
        <taxon>Bacteria</taxon>
        <taxon>Pseudomonadati</taxon>
        <taxon>Bacteroidota</taxon>
        <taxon>Flavobacteriia</taxon>
        <taxon>Flavobacteriales</taxon>
        <taxon>Flavobacteriaceae</taxon>
        <taxon>Flavobacterium</taxon>
    </lineage>
</organism>
<evidence type="ECO:0000313" key="1">
    <source>
        <dbReference type="EMBL" id="UPZ17114.1"/>
    </source>
</evidence>
<name>A0ABY4LY07_9FLAO</name>
<reference evidence="1 2" key="1">
    <citation type="submission" date="2022-04" db="EMBL/GenBank/DDBJ databases">
        <authorList>
            <person name="Ra J.-S."/>
            <person name="Kim S.-B."/>
        </authorList>
    </citation>
    <scope>NUCLEOTIDE SEQUENCE [LARGE SCALE GENOMIC DNA]</scope>
    <source>
        <strain evidence="1 2">MMS21-Er5</strain>
    </source>
</reference>
<gene>
    <name evidence="1" type="ORF">M0M44_07140</name>
</gene>